<sequence>MGQITIEGYFQEFFSEENKLHFEFESEQSYLLSSFEELRKIVSHYGGLEGKRR</sequence>
<organism evidence="1 2">
    <name type="scientific">Lysinibacillus zambalensis</name>
    <dbReference type="NCBI Taxonomy" id="3160866"/>
    <lineage>
        <taxon>Bacteria</taxon>
        <taxon>Bacillati</taxon>
        <taxon>Bacillota</taxon>
        <taxon>Bacilli</taxon>
        <taxon>Bacillales</taxon>
        <taxon>Bacillaceae</taxon>
        <taxon>Lysinibacillus</taxon>
    </lineage>
</organism>
<dbReference type="RefSeq" id="WP_349661620.1">
    <property type="nucleotide sequence ID" value="NZ_JBEGDG010000023.1"/>
</dbReference>
<protein>
    <submittedName>
        <fullName evidence="1">Uncharacterized protein</fullName>
    </submittedName>
</protein>
<gene>
    <name evidence="1" type="ORF">ABNX05_21700</name>
</gene>
<dbReference type="Proteomes" id="UP001478862">
    <property type="component" value="Unassembled WGS sequence"/>
</dbReference>
<proteinExistence type="predicted"/>
<dbReference type="EMBL" id="JBEGDG010000023">
    <property type="protein sequence ID" value="MEQ6357250.1"/>
    <property type="molecule type" value="Genomic_DNA"/>
</dbReference>
<name>A0ABV1MXK5_9BACI</name>
<keyword evidence="2" id="KW-1185">Reference proteome</keyword>
<evidence type="ECO:0000313" key="2">
    <source>
        <dbReference type="Proteomes" id="UP001478862"/>
    </source>
</evidence>
<evidence type="ECO:0000313" key="1">
    <source>
        <dbReference type="EMBL" id="MEQ6357250.1"/>
    </source>
</evidence>
<comment type="caution">
    <text evidence="1">The sequence shown here is derived from an EMBL/GenBank/DDBJ whole genome shotgun (WGS) entry which is preliminary data.</text>
</comment>
<accession>A0ABV1MXK5</accession>
<reference evidence="1 2" key="1">
    <citation type="submission" date="2024-06" db="EMBL/GenBank/DDBJ databases">
        <title>Lysinibacillus zambalefons sp. nov., a Novel Firmicute Isolated from the Poon Bato Zambales Hyperalkaline Spring.</title>
        <authorList>
            <person name="Aja J.A."/>
            <person name="Lazaro J.E.H."/>
            <person name="Llorin L.D."/>
            <person name="Lim K.R."/>
            <person name="Teodosio J."/>
            <person name="Dalisay D.S."/>
        </authorList>
    </citation>
    <scope>NUCLEOTIDE SEQUENCE [LARGE SCALE GENOMIC DNA]</scope>
    <source>
        <strain evidence="1 2">M3</strain>
    </source>
</reference>